<keyword evidence="2" id="KW-0378">Hydrolase</keyword>
<dbReference type="Pfam" id="PF05685">
    <property type="entry name" value="Uma2"/>
    <property type="match status" value="1"/>
</dbReference>
<dbReference type="SUPFAM" id="SSF52980">
    <property type="entry name" value="Restriction endonuclease-like"/>
    <property type="match status" value="1"/>
</dbReference>
<dbReference type="EMBL" id="JACHGW010000004">
    <property type="protein sequence ID" value="MBB6052507.1"/>
    <property type="molecule type" value="Genomic_DNA"/>
</dbReference>
<dbReference type="Proteomes" id="UP000520814">
    <property type="component" value="Unassembled WGS sequence"/>
</dbReference>
<name>A0A7W9STE0_ARMRO</name>
<keyword evidence="2" id="KW-0540">Nuclease</keyword>
<dbReference type="Gene3D" id="3.90.1570.10">
    <property type="entry name" value="tt1808, chain A"/>
    <property type="match status" value="1"/>
</dbReference>
<dbReference type="InterPro" id="IPR008538">
    <property type="entry name" value="Uma2"/>
</dbReference>
<protein>
    <submittedName>
        <fullName evidence="2">Uma2 family endonuclease</fullName>
    </submittedName>
</protein>
<keyword evidence="3" id="KW-1185">Reference proteome</keyword>
<dbReference type="InterPro" id="IPR011335">
    <property type="entry name" value="Restrct_endonuc-II-like"/>
</dbReference>
<accession>A0A7W9STE0</accession>
<dbReference type="CDD" id="cd06260">
    <property type="entry name" value="DUF820-like"/>
    <property type="match status" value="1"/>
</dbReference>
<gene>
    <name evidence="2" type="ORF">HNQ39_004328</name>
</gene>
<keyword evidence="2" id="KW-0255">Endonuclease</keyword>
<feature type="domain" description="Putative restriction endonuclease" evidence="1">
    <location>
        <begin position="1"/>
        <end position="145"/>
    </location>
</feature>
<sequence>MAPAGDAHGAYTMDLATELNYYIRLHDLGRGYAAETGFRLSRNPDTVLAPDFAFVAKARLTEQPGPGFVALVPDLVLETRSPGDTSKGMADKLALWMGFGVRLALHLEPRTKRLTVHTPGSPPQVLTAADTLTGGDVLPGFTLPLSRLFA</sequence>
<comment type="caution">
    <text evidence="2">The sequence shown here is derived from an EMBL/GenBank/DDBJ whole genome shotgun (WGS) entry which is preliminary data.</text>
</comment>
<evidence type="ECO:0000313" key="2">
    <source>
        <dbReference type="EMBL" id="MBB6052507.1"/>
    </source>
</evidence>
<reference evidence="2 3" key="1">
    <citation type="submission" date="2020-08" db="EMBL/GenBank/DDBJ databases">
        <title>Genomic Encyclopedia of Type Strains, Phase IV (KMG-IV): sequencing the most valuable type-strain genomes for metagenomic binning, comparative biology and taxonomic classification.</title>
        <authorList>
            <person name="Goeker M."/>
        </authorList>
    </citation>
    <scope>NUCLEOTIDE SEQUENCE [LARGE SCALE GENOMIC DNA]</scope>
    <source>
        <strain evidence="2 3">DSM 23562</strain>
    </source>
</reference>
<dbReference type="PANTHER" id="PTHR34107">
    <property type="entry name" value="SLL0198 PROTEIN-RELATED"/>
    <property type="match status" value="1"/>
</dbReference>
<evidence type="ECO:0000313" key="3">
    <source>
        <dbReference type="Proteomes" id="UP000520814"/>
    </source>
</evidence>
<dbReference type="GO" id="GO:0004519">
    <property type="term" value="F:endonuclease activity"/>
    <property type="evidence" value="ECO:0007669"/>
    <property type="project" value="UniProtKB-KW"/>
</dbReference>
<proteinExistence type="predicted"/>
<organism evidence="2 3">
    <name type="scientific">Armatimonas rosea</name>
    <dbReference type="NCBI Taxonomy" id="685828"/>
    <lineage>
        <taxon>Bacteria</taxon>
        <taxon>Bacillati</taxon>
        <taxon>Armatimonadota</taxon>
        <taxon>Armatimonadia</taxon>
        <taxon>Armatimonadales</taxon>
        <taxon>Armatimonadaceae</taxon>
        <taxon>Armatimonas</taxon>
    </lineage>
</organism>
<evidence type="ECO:0000259" key="1">
    <source>
        <dbReference type="Pfam" id="PF05685"/>
    </source>
</evidence>
<dbReference type="PANTHER" id="PTHR34107:SF1">
    <property type="entry name" value="SLL0198 PROTEIN"/>
    <property type="match status" value="1"/>
</dbReference>
<dbReference type="AlphaFoldDB" id="A0A7W9STE0"/>
<dbReference type="InterPro" id="IPR012296">
    <property type="entry name" value="Nuclease_put_TT1808"/>
</dbReference>